<evidence type="ECO:0000313" key="9">
    <source>
        <dbReference type="EMBL" id="KNC46720.1"/>
    </source>
</evidence>
<feature type="domain" description="Glycosyltransferase 61 catalytic" evidence="8">
    <location>
        <begin position="243"/>
        <end position="325"/>
    </location>
</feature>
<dbReference type="InterPro" id="IPR007657">
    <property type="entry name" value="Glycosyltransferase_61"/>
</dbReference>
<evidence type="ECO:0000256" key="6">
    <source>
        <dbReference type="ARBA" id="ARBA00023136"/>
    </source>
</evidence>
<evidence type="ECO:0000313" key="10">
    <source>
        <dbReference type="Proteomes" id="UP000054408"/>
    </source>
</evidence>
<reference evidence="9 10" key="1">
    <citation type="submission" date="2010-05" db="EMBL/GenBank/DDBJ databases">
        <title>The Genome Sequence of Thecamonas trahens ATCC 50062.</title>
        <authorList>
            <consortium name="The Broad Institute Genome Sequencing Platform"/>
            <person name="Russ C."/>
            <person name="Cuomo C."/>
            <person name="Shea T."/>
            <person name="Young S.K."/>
            <person name="Zeng Q."/>
            <person name="Koehrsen M."/>
            <person name="Haas B."/>
            <person name="Borodovsky M."/>
            <person name="Guigo R."/>
            <person name="Alvarado L."/>
            <person name="Berlin A."/>
            <person name="Bochicchio J."/>
            <person name="Borenstein D."/>
            <person name="Chapman S."/>
            <person name="Chen Z."/>
            <person name="Freedman E."/>
            <person name="Gellesch M."/>
            <person name="Goldberg J."/>
            <person name="Griggs A."/>
            <person name="Gujja S."/>
            <person name="Heilman E."/>
            <person name="Heiman D."/>
            <person name="Hepburn T."/>
            <person name="Howarth C."/>
            <person name="Jen D."/>
            <person name="Larson L."/>
            <person name="Mehta T."/>
            <person name="Park D."/>
            <person name="Pearson M."/>
            <person name="Roberts A."/>
            <person name="Saif S."/>
            <person name="Shenoy N."/>
            <person name="Sisk P."/>
            <person name="Stolte C."/>
            <person name="Sykes S."/>
            <person name="Thomson T."/>
            <person name="Walk T."/>
            <person name="White J."/>
            <person name="Yandava C."/>
            <person name="Burger G."/>
            <person name="Gray M.W."/>
            <person name="Holland P.W.H."/>
            <person name="King N."/>
            <person name="Lang F.B.F."/>
            <person name="Roger A.J."/>
            <person name="Ruiz-Trillo I."/>
            <person name="Lander E."/>
            <person name="Nusbaum C."/>
        </authorList>
    </citation>
    <scope>NUCLEOTIDE SEQUENCE [LARGE SCALE GENOMIC DNA]</scope>
    <source>
        <strain evidence="9 10">ATCC 50062</strain>
    </source>
</reference>
<name>A0A0L0D3F4_THETB</name>
<evidence type="ECO:0000256" key="2">
    <source>
        <dbReference type="ARBA" id="ARBA00022676"/>
    </source>
</evidence>
<accession>A0A0L0D3F4</accession>
<evidence type="ECO:0000259" key="8">
    <source>
        <dbReference type="Pfam" id="PF04577"/>
    </source>
</evidence>
<dbReference type="RefSeq" id="XP_013760482.1">
    <property type="nucleotide sequence ID" value="XM_013905028.1"/>
</dbReference>
<evidence type="ECO:0000256" key="3">
    <source>
        <dbReference type="ARBA" id="ARBA00022679"/>
    </source>
</evidence>
<dbReference type="OrthoDB" id="529273at2759"/>
<dbReference type="Proteomes" id="UP000054408">
    <property type="component" value="Unassembled WGS sequence"/>
</dbReference>
<sequence>MSVSAAIQCCALKLPPGMDDGAPVYSGSQCQLRNASSTLPRKMSMEVGEADTHPHFTVFTGVGGSADKEAQMLGRTLGYGWPKLLEVYANRVADSPPDSLVYDDRVVVVIHDMWSGNFWHTFHNRLIRTFGTMATLVDEGLITCSAENPRACDIARDKVVLALPVPLTPVGDVDFAELLGGGQELMTADNVVYRRIVIGASTLLDANSRVIEPRSIILLGHFVRWYNLQLGVDRPLPTISIDDALKSKDVPRLLLVERVRKRAWANPHEILDWARGRGLEVDTIQFEIASHAEVVDKLAAATIVVAVSGAGLTNLIHITPGTVVIDVLPVASFGLEEKVTTDVCIFSQLTNARGGVMIKIYDYHGDNTVPISFVNRDHFDGVLNQALTLGIHSAMAPSWTWVNVPPVESGVLMAPEDLGEFIASGFPGASREHADELYASWPPSMAGKV</sequence>
<evidence type="ECO:0000256" key="5">
    <source>
        <dbReference type="ARBA" id="ARBA00022989"/>
    </source>
</evidence>
<keyword evidence="3" id="KW-0808">Transferase</keyword>
<keyword evidence="6" id="KW-0472">Membrane</keyword>
<keyword evidence="5" id="KW-1133">Transmembrane helix</keyword>
<proteinExistence type="predicted"/>
<comment type="subcellular location">
    <subcellularLocation>
        <location evidence="1">Membrane</location>
        <topology evidence="1">Single-pass membrane protein</topology>
    </subcellularLocation>
</comment>
<dbReference type="AlphaFoldDB" id="A0A0L0D3F4"/>
<organism evidence="9 10">
    <name type="scientific">Thecamonas trahens ATCC 50062</name>
    <dbReference type="NCBI Taxonomy" id="461836"/>
    <lineage>
        <taxon>Eukaryota</taxon>
        <taxon>Apusozoa</taxon>
        <taxon>Apusomonadida</taxon>
        <taxon>Apusomonadidae</taxon>
        <taxon>Thecamonas</taxon>
    </lineage>
</organism>
<dbReference type="PANTHER" id="PTHR20961">
    <property type="entry name" value="GLYCOSYLTRANSFERASE"/>
    <property type="match status" value="1"/>
</dbReference>
<keyword evidence="10" id="KW-1185">Reference proteome</keyword>
<keyword evidence="4" id="KW-0812">Transmembrane</keyword>
<dbReference type="GO" id="GO:0016757">
    <property type="term" value="F:glycosyltransferase activity"/>
    <property type="evidence" value="ECO:0007669"/>
    <property type="project" value="UniProtKB-KW"/>
</dbReference>
<dbReference type="GO" id="GO:0016020">
    <property type="term" value="C:membrane"/>
    <property type="evidence" value="ECO:0007669"/>
    <property type="project" value="UniProtKB-SubCell"/>
</dbReference>
<dbReference type="InterPro" id="IPR049625">
    <property type="entry name" value="Glyco_transf_61_cat"/>
</dbReference>
<evidence type="ECO:0000256" key="1">
    <source>
        <dbReference type="ARBA" id="ARBA00004167"/>
    </source>
</evidence>
<dbReference type="PANTHER" id="PTHR20961:SF38">
    <property type="entry name" value="PROTEIN O-LINKED-MANNOSE BETA-1,4-N-ACETYLGLUCOSAMINYLTRANSFERASE 2"/>
    <property type="match status" value="1"/>
</dbReference>
<evidence type="ECO:0000256" key="7">
    <source>
        <dbReference type="ARBA" id="ARBA00023180"/>
    </source>
</evidence>
<protein>
    <recommendedName>
        <fullName evidence="8">Glycosyltransferase 61 catalytic domain-containing protein</fullName>
    </recommendedName>
</protein>
<dbReference type="Pfam" id="PF04577">
    <property type="entry name" value="Glyco_transf_61"/>
    <property type="match status" value="1"/>
</dbReference>
<dbReference type="STRING" id="461836.A0A0L0D3F4"/>
<dbReference type="GeneID" id="25562781"/>
<keyword evidence="2" id="KW-0328">Glycosyltransferase</keyword>
<gene>
    <name evidence="9" type="ORF">AMSG_03157</name>
</gene>
<dbReference type="EMBL" id="GL349443">
    <property type="protein sequence ID" value="KNC46720.1"/>
    <property type="molecule type" value="Genomic_DNA"/>
</dbReference>
<evidence type="ECO:0000256" key="4">
    <source>
        <dbReference type="ARBA" id="ARBA00022692"/>
    </source>
</evidence>
<keyword evidence="7" id="KW-0325">Glycoprotein</keyword>